<dbReference type="InterPro" id="IPR006311">
    <property type="entry name" value="TAT_signal"/>
</dbReference>
<dbReference type="InterPro" id="IPR009045">
    <property type="entry name" value="Zn_M74/Hedgehog-like"/>
</dbReference>
<keyword evidence="3" id="KW-0645">Protease</keyword>
<evidence type="ECO:0000259" key="2">
    <source>
        <dbReference type="Pfam" id="PF02557"/>
    </source>
</evidence>
<comment type="caution">
    <text evidence="3">The sequence shown here is derived from an EMBL/GenBank/DDBJ whole genome shotgun (WGS) entry which is preliminary data.</text>
</comment>
<keyword evidence="1" id="KW-0472">Membrane</keyword>
<dbReference type="PANTHER" id="PTHR34385">
    <property type="entry name" value="D-ALANYL-D-ALANINE CARBOXYPEPTIDASE"/>
    <property type="match status" value="1"/>
</dbReference>
<name>A0ABV9AV96_9ACTN</name>
<evidence type="ECO:0000313" key="4">
    <source>
        <dbReference type="Proteomes" id="UP001595839"/>
    </source>
</evidence>
<organism evidence="3 4">
    <name type="scientific">Streptomyces vulcanius</name>
    <dbReference type="NCBI Taxonomy" id="1441876"/>
    <lineage>
        <taxon>Bacteria</taxon>
        <taxon>Bacillati</taxon>
        <taxon>Actinomycetota</taxon>
        <taxon>Actinomycetes</taxon>
        <taxon>Kitasatosporales</taxon>
        <taxon>Streptomycetaceae</taxon>
        <taxon>Streptomyces</taxon>
    </lineage>
</organism>
<keyword evidence="3" id="KW-0121">Carboxypeptidase</keyword>
<keyword evidence="1" id="KW-1133">Transmembrane helix</keyword>
<feature type="transmembrane region" description="Helical" evidence="1">
    <location>
        <begin position="23"/>
        <end position="45"/>
    </location>
</feature>
<dbReference type="InterPro" id="IPR052179">
    <property type="entry name" value="DD-CPase-like"/>
</dbReference>
<gene>
    <name evidence="3" type="ORF">ACFPIH_30855</name>
</gene>
<keyword evidence="1" id="KW-0812">Transmembrane</keyword>
<dbReference type="Proteomes" id="UP001595839">
    <property type="component" value="Unassembled WGS sequence"/>
</dbReference>
<keyword evidence="4" id="KW-1185">Reference proteome</keyword>
<reference evidence="4" key="1">
    <citation type="journal article" date="2019" name="Int. J. Syst. Evol. Microbiol.">
        <title>The Global Catalogue of Microorganisms (GCM) 10K type strain sequencing project: providing services to taxonomists for standard genome sequencing and annotation.</title>
        <authorList>
            <consortium name="The Broad Institute Genomics Platform"/>
            <consortium name="The Broad Institute Genome Sequencing Center for Infectious Disease"/>
            <person name="Wu L."/>
            <person name="Ma J."/>
        </authorList>
    </citation>
    <scope>NUCLEOTIDE SEQUENCE [LARGE SCALE GENOMIC DNA]</scope>
    <source>
        <strain evidence="4">CGMCC 4.7177</strain>
    </source>
</reference>
<evidence type="ECO:0000256" key="1">
    <source>
        <dbReference type="SAM" id="Phobius"/>
    </source>
</evidence>
<evidence type="ECO:0000313" key="3">
    <source>
        <dbReference type="EMBL" id="MFC4503860.1"/>
    </source>
</evidence>
<sequence length="324" mass="35495">MHSDSDDTTVPDRREGISSRRRFLGLVTAATAAVGAAVTGGAAFASDPAAPPRTFRSQRGVDRRERAVARILNAADPTAVAAWITGTGTAPDELRTETETQVNALADAAAAATGTDRGAVVVSWVRTAPTQRSIWDRKYDFLRTGSGGAGTFGIVTDEIRARYPDQLGTDPQWDPDKESHREVWAALTSEERQIEILRTSTAPGVSRHHLGSDADFFDTTPQNWTDDGPQAANYRWLRANAAPYGFLQTYTAASAAATPAISEERWHWSYAPVAEAVLGFVRAHEDVIEGALDALWAYDPTRYTYIKANWRNYMFHVNEQAYFA</sequence>
<dbReference type="PROSITE" id="PS51318">
    <property type="entry name" value="TAT"/>
    <property type="match status" value="1"/>
</dbReference>
<dbReference type="SUPFAM" id="SSF55166">
    <property type="entry name" value="Hedgehog/DD-peptidase"/>
    <property type="match status" value="1"/>
</dbReference>
<dbReference type="EMBL" id="JBHSFK010000022">
    <property type="protein sequence ID" value="MFC4503860.1"/>
    <property type="molecule type" value="Genomic_DNA"/>
</dbReference>
<protein>
    <submittedName>
        <fullName evidence="3">D-alanyl-D-alanine carboxypeptidase family protein</fullName>
    </submittedName>
</protein>
<keyword evidence="3" id="KW-0378">Hydrolase</keyword>
<dbReference type="GO" id="GO:0004180">
    <property type="term" value="F:carboxypeptidase activity"/>
    <property type="evidence" value="ECO:0007669"/>
    <property type="project" value="UniProtKB-KW"/>
</dbReference>
<feature type="domain" description="D-alanyl-D-alanine carboxypeptidase-like core" evidence="2">
    <location>
        <begin position="94"/>
        <end position="272"/>
    </location>
</feature>
<accession>A0ABV9AV96</accession>
<dbReference type="PANTHER" id="PTHR34385:SF1">
    <property type="entry name" value="PEPTIDOGLYCAN L-ALANYL-D-GLUTAMATE ENDOPEPTIDASE CWLK"/>
    <property type="match status" value="1"/>
</dbReference>
<proteinExistence type="predicted"/>
<dbReference type="InterPro" id="IPR003709">
    <property type="entry name" value="VanY-like_core_dom"/>
</dbReference>
<dbReference type="RefSeq" id="WP_381179374.1">
    <property type="nucleotide sequence ID" value="NZ_JBHSFK010000022.1"/>
</dbReference>
<dbReference type="Pfam" id="PF02557">
    <property type="entry name" value="VanY"/>
    <property type="match status" value="1"/>
</dbReference>
<dbReference type="Gene3D" id="3.30.1380.10">
    <property type="match status" value="1"/>
</dbReference>